<dbReference type="OrthoDB" id="7190756at2"/>
<dbReference type="AlphaFoldDB" id="A0A4Y9RYE3"/>
<comment type="caution">
    <text evidence="1">The sequence shown here is derived from an EMBL/GenBank/DDBJ whole genome shotgun (WGS) entry which is preliminary data.</text>
</comment>
<dbReference type="EMBL" id="SPVH01000006">
    <property type="protein sequence ID" value="TFW12756.1"/>
    <property type="molecule type" value="Genomic_DNA"/>
</dbReference>
<dbReference type="Proteomes" id="UP000298216">
    <property type="component" value="Unassembled WGS sequence"/>
</dbReference>
<keyword evidence="2" id="KW-1185">Reference proteome</keyword>
<evidence type="ECO:0000313" key="1">
    <source>
        <dbReference type="EMBL" id="TFW12756.1"/>
    </source>
</evidence>
<protein>
    <recommendedName>
        <fullName evidence="3">Antitoxin</fullName>
    </recommendedName>
</protein>
<name>A0A4Y9RYE3_9CAUL</name>
<sequence>MKQEQCVNIAVVPSLGYRRPMADGFDIHLNEDQARRLKAAAEAAGVEPAAYALELIEVAIQNDWGEDERRFAEYERTGEYISLEEFLRPFEDLLAEKKRRA</sequence>
<reference evidence="1 2" key="1">
    <citation type="submission" date="2019-03" db="EMBL/GenBank/DDBJ databases">
        <title>Draft genome of Brevundimonas sp. a heavy metal resistant soil bacteria.</title>
        <authorList>
            <person name="Soto J."/>
        </authorList>
    </citation>
    <scope>NUCLEOTIDE SEQUENCE [LARGE SCALE GENOMIC DNA]</scope>
    <source>
        <strain evidence="1 2">B-10</strain>
    </source>
</reference>
<organism evidence="1 2">
    <name type="scientific">Brevundimonas intermedia</name>
    <dbReference type="NCBI Taxonomy" id="74315"/>
    <lineage>
        <taxon>Bacteria</taxon>
        <taxon>Pseudomonadati</taxon>
        <taxon>Pseudomonadota</taxon>
        <taxon>Alphaproteobacteria</taxon>
        <taxon>Caulobacterales</taxon>
        <taxon>Caulobacteraceae</taxon>
        <taxon>Brevundimonas</taxon>
    </lineage>
</organism>
<accession>A0A4Y9RYE3</accession>
<evidence type="ECO:0000313" key="2">
    <source>
        <dbReference type="Proteomes" id="UP000298216"/>
    </source>
</evidence>
<evidence type="ECO:0008006" key="3">
    <source>
        <dbReference type="Google" id="ProtNLM"/>
    </source>
</evidence>
<proteinExistence type="predicted"/>
<gene>
    <name evidence="1" type="ORF">EGY25_12260</name>
</gene>
<dbReference type="RefSeq" id="WP_135195231.1">
    <property type="nucleotide sequence ID" value="NZ_SPVH01000006.1"/>
</dbReference>